<comment type="similarity">
    <text evidence="1 2">Belongs to the outer membrane factor (OMF) (TC 1.B.17) family.</text>
</comment>
<keyword evidence="2" id="KW-0449">Lipoprotein</keyword>
<name>A0ABW5DXZ3_9BACT</name>
<keyword evidence="2" id="KW-1134">Transmembrane beta strand</keyword>
<proteinExistence type="inferred from homology"/>
<dbReference type="InterPro" id="IPR010131">
    <property type="entry name" value="MdtP/NodT-like"/>
</dbReference>
<dbReference type="SUPFAM" id="SSF56954">
    <property type="entry name" value="Outer membrane efflux proteins (OEP)"/>
    <property type="match status" value="1"/>
</dbReference>
<keyword evidence="3" id="KW-0175">Coiled coil</keyword>
<dbReference type="PANTHER" id="PTHR30203:SF31">
    <property type="entry name" value="RND EFFLUX SYSTEM, OUTER MEMBRANE LIPOPROTEIN, NODT"/>
    <property type="match status" value="1"/>
</dbReference>
<gene>
    <name evidence="4" type="ORF">ACFSQZ_01810</name>
</gene>
<dbReference type="Gene3D" id="2.20.200.10">
    <property type="entry name" value="Outer membrane efflux proteins (OEP)"/>
    <property type="match status" value="1"/>
</dbReference>
<comment type="subcellular location">
    <subcellularLocation>
        <location evidence="2">Cell membrane</location>
        <topology evidence="2">Lipid-anchor</topology>
    </subcellularLocation>
</comment>
<reference evidence="5" key="1">
    <citation type="journal article" date="2019" name="Int. J. Syst. Evol. Microbiol.">
        <title>The Global Catalogue of Microorganisms (GCM) 10K type strain sequencing project: providing services to taxonomists for standard genome sequencing and annotation.</title>
        <authorList>
            <consortium name="The Broad Institute Genomics Platform"/>
            <consortium name="The Broad Institute Genome Sequencing Center for Infectious Disease"/>
            <person name="Wu L."/>
            <person name="Ma J."/>
        </authorList>
    </citation>
    <scope>NUCLEOTIDE SEQUENCE [LARGE SCALE GENOMIC DNA]</scope>
    <source>
        <strain evidence="5">JCM 16545</strain>
    </source>
</reference>
<dbReference type="PROSITE" id="PS51257">
    <property type="entry name" value="PROKAR_LIPOPROTEIN"/>
    <property type="match status" value="1"/>
</dbReference>
<accession>A0ABW5DXZ3</accession>
<keyword evidence="2" id="KW-0564">Palmitate</keyword>
<evidence type="ECO:0000313" key="4">
    <source>
        <dbReference type="EMBL" id="MFD2275191.1"/>
    </source>
</evidence>
<keyword evidence="5" id="KW-1185">Reference proteome</keyword>
<evidence type="ECO:0000256" key="1">
    <source>
        <dbReference type="ARBA" id="ARBA00007613"/>
    </source>
</evidence>
<dbReference type="Proteomes" id="UP001597297">
    <property type="component" value="Unassembled WGS sequence"/>
</dbReference>
<sequence length="479" mass="52483">MKRTYHTTFTLSFITLSSAALIGCATTASVPETSEINQRIPGTWSNKPQTSSKAKATNLSKWWKRFDDPVLTDLIQQALKKNTDIRSTLSAIRQARAELGLANAELWPSINGNLGASNSRVDDLHSDNTVSSENYNASIDASWEVDLFGQQAKYLEASKAELAASIEDFYDAQVALAAEVATTYLNLRSNEIKLNIVKENISTREHTLKIIQWQEQAGENDALSTKQSLSTVEQARAQVPDLEQDIEEIRNSLAILTGHTPAELKTLKTTAKFPEAPEQLALTIPANTLEQRPDIRSSKRKIDAAAANLSATELSRLPTLNLTGSIGIDAFKAGNFFDPKQTIANAIASLSAPIWDAGRISRNIEIQTETLTQAYLNYEATVLSALSEVENALSSIDHLNEELEILQRASLAASEATQLAQFQYESGESDLLTVLATQRTELELDQDRISTQAEVLQAHVELYKALGGGWSTSSVFTQL</sequence>
<dbReference type="Pfam" id="PF02321">
    <property type="entry name" value="OEP"/>
    <property type="match status" value="2"/>
</dbReference>
<organism evidence="4 5">
    <name type="scientific">Rubritalea spongiae</name>
    <dbReference type="NCBI Taxonomy" id="430797"/>
    <lineage>
        <taxon>Bacteria</taxon>
        <taxon>Pseudomonadati</taxon>
        <taxon>Verrucomicrobiota</taxon>
        <taxon>Verrucomicrobiia</taxon>
        <taxon>Verrucomicrobiales</taxon>
        <taxon>Rubritaleaceae</taxon>
        <taxon>Rubritalea</taxon>
    </lineage>
</organism>
<evidence type="ECO:0000256" key="3">
    <source>
        <dbReference type="SAM" id="Coils"/>
    </source>
</evidence>
<evidence type="ECO:0000313" key="5">
    <source>
        <dbReference type="Proteomes" id="UP001597297"/>
    </source>
</evidence>
<protein>
    <submittedName>
        <fullName evidence="4">Efflux transporter outer membrane subunit</fullName>
    </submittedName>
</protein>
<dbReference type="EMBL" id="JBHUJC010000003">
    <property type="protein sequence ID" value="MFD2275191.1"/>
    <property type="molecule type" value="Genomic_DNA"/>
</dbReference>
<comment type="caution">
    <text evidence="4">The sequence shown here is derived from an EMBL/GenBank/DDBJ whole genome shotgun (WGS) entry which is preliminary data.</text>
</comment>
<feature type="coiled-coil region" evidence="3">
    <location>
        <begin position="389"/>
        <end position="416"/>
    </location>
</feature>
<dbReference type="NCBIfam" id="TIGR01845">
    <property type="entry name" value="outer_NodT"/>
    <property type="match status" value="1"/>
</dbReference>
<keyword evidence="2" id="KW-0472">Membrane</keyword>
<feature type="signal peptide" evidence="2">
    <location>
        <begin position="1"/>
        <end position="19"/>
    </location>
</feature>
<dbReference type="InterPro" id="IPR003423">
    <property type="entry name" value="OMP_efflux"/>
</dbReference>
<dbReference type="Gene3D" id="1.20.1600.10">
    <property type="entry name" value="Outer membrane efflux proteins (OEP)"/>
    <property type="match status" value="1"/>
</dbReference>
<keyword evidence="2" id="KW-0812">Transmembrane</keyword>
<dbReference type="PANTHER" id="PTHR30203">
    <property type="entry name" value="OUTER MEMBRANE CATION EFFLUX PROTEIN"/>
    <property type="match status" value="1"/>
</dbReference>
<keyword evidence="2" id="KW-0732">Signal</keyword>
<dbReference type="RefSeq" id="WP_377094937.1">
    <property type="nucleotide sequence ID" value="NZ_JBHSJM010000001.1"/>
</dbReference>
<feature type="chain" id="PRO_5044991822" evidence="2">
    <location>
        <begin position="20"/>
        <end position="479"/>
    </location>
</feature>
<evidence type="ECO:0000256" key="2">
    <source>
        <dbReference type="RuleBase" id="RU362097"/>
    </source>
</evidence>